<reference evidence="1" key="2">
    <citation type="submission" date="2017-11" db="EMBL/GenBank/DDBJ databases">
        <title>Coralsnake Venomics: Analyses of Venom Gland Transcriptomes and Proteomes of Six Brazilian Taxa.</title>
        <authorList>
            <person name="Aird S.D."/>
            <person name="Jorge da Silva N."/>
            <person name="Qiu L."/>
            <person name="Villar-Briones A."/>
            <person name="Aparecida-Saddi V."/>
            <person name="Campos-Telles M.P."/>
            <person name="Grau M."/>
            <person name="Mikheyev A.S."/>
        </authorList>
    </citation>
    <scope>NUCLEOTIDE SEQUENCE</scope>
    <source>
        <tissue evidence="1">Venom_gland</tissue>
    </source>
</reference>
<dbReference type="AlphaFoldDB" id="A0A2D4M935"/>
<evidence type="ECO:0000313" key="1">
    <source>
        <dbReference type="EMBL" id="LAB29503.1"/>
    </source>
</evidence>
<name>A0A2D4M935_9SAUR</name>
<sequence length="106" mass="11486">MVTLVGTTSPGKSPKSLNTEYYVGLLSPDLLVYITEKPSGSCVGKSPYPSIGPILLCSFKKKKKLGTLFMTMNYQSSGVEGGGDHRKLHCAAFSLPLAWWAFDLRA</sequence>
<dbReference type="EMBL" id="IACM01075321">
    <property type="protein sequence ID" value="LAB29507.1"/>
    <property type="molecule type" value="Transcribed_RNA"/>
</dbReference>
<reference evidence="1" key="1">
    <citation type="submission" date="2017-07" db="EMBL/GenBank/DDBJ databases">
        <authorList>
            <person name="Mikheyev A."/>
            <person name="Grau M."/>
        </authorList>
    </citation>
    <scope>NUCLEOTIDE SEQUENCE</scope>
    <source>
        <tissue evidence="1">Venom_gland</tissue>
    </source>
</reference>
<dbReference type="EMBL" id="IACM01075320">
    <property type="protein sequence ID" value="LAB29503.1"/>
    <property type="molecule type" value="Transcribed_RNA"/>
</dbReference>
<accession>A0A2D4M935</accession>
<proteinExistence type="predicted"/>
<organism evidence="1">
    <name type="scientific">Micrurus spixii</name>
    <name type="common">Amazon coral snake</name>
    <dbReference type="NCBI Taxonomy" id="129469"/>
    <lineage>
        <taxon>Eukaryota</taxon>
        <taxon>Metazoa</taxon>
        <taxon>Chordata</taxon>
        <taxon>Craniata</taxon>
        <taxon>Vertebrata</taxon>
        <taxon>Euteleostomi</taxon>
        <taxon>Lepidosauria</taxon>
        <taxon>Squamata</taxon>
        <taxon>Bifurcata</taxon>
        <taxon>Unidentata</taxon>
        <taxon>Episquamata</taxon>
        <taxon>Toxicofera</taxon>
        <taxon>Serpentes</taxon>
        <taxon>Colubroidea</taxon>
        <taxon>Elapidae</taxon>
        <taxon>Elapinae</taxon>
        <taxon>Micrurus</taxon>
    </lineage>
</organism>
<protein>
    <submittedName>
        <fullName evidence="1">Uncharacterized protein</fullName>
    </submittedName>
</protein>